<evidence type="ECO:0000313" key="1">
    <source>
        <dbReference type="EMBL" id="EAY24492.1"/>
    </source>
</evidence>
<protein>
    <submittedName>
        <fullName evidence="1">Uncharacterized protein</fullName>
    </submittedName>
</protein>
<name>A1ZYR8_MICM2</name>
<organism evidence="1 2">
    <name type="scientific">Microscilla marina ATCC 23134</name>
    <dbReference type="NCBI Taxonomy" id="313606"/>
    <lineage>
        <taxon>Bacteria</taxon>
        <taxon>Pseudomonadati</taxon>
        <taxon>Bacteroidota</taxon>
        <taxon>Cytophagia</taxon>
        <taxon>Cytophagales</taxon>
        <taxon>Microscillaceae</taxon>
        <taxon>Microscilla</taxon>
    </lineage>
</organism>
<sequence length="63" mass="7565">MLYEHYFLNRGSIITKDQTSTPEKLHSRILGLEMIDWKAMKFIQHENIKASTNEQYQKVVSHW</sequence>
<keyword evidence="2" id="KW-1185">Reference proteome</keyword>
<proteinExistence type="predicted"/>
<evidence type="ECO:0000313" key="2">
    <source>
        <dbReference type="Proteomes" id="UP000004095"/>
    </source>
</evidence>
<dbReference type="EMBL" id="AAWS01000068">
    <property type="protein sequence ID" value="EAY24492.1"/>
    <property type="molecule type" value="Genomic_DNA"/>
</dbReference>
<gene>
    <name evidence="1" type="ORF">M23134_06479</name>
</gene>
<dbReference type="RefSeq" id="WP_002704734.1">
    <property type="nucleotide sequence ID" value="NZ_AAWS01000068.1"/>
</dbReference>
<reference evidence="1 2" key="1">
    <citation type="submission" date="2007-01" db="EMBL/GenBank/DDBJ databases">
        <authorList>
            <person name="Haygood M."/>
            <person name="Podell S."/>
            <person name="Anderson C."/>
            <person name="Hopkinson B."/>
            <person name="Roe K."/>
            <person name="Barbeau K."/>
            <person name="Gaasterland T."/>
            <person name="Ferriera S."/>
            <person name="Johnson J."/>
            <person name="Kravitz S."/>
            <person name="Beeson K."/>
            <person name="Sutton G."/>
            <person name="Rogers Y.-H."/>
            <person name="Friedman R."/>
            <person name="Frazier M."/>
            <person name="Venter J.C."/>
        </authorList>
    </citation>
    <scope>NUCLEOTIDE SEQUENCE [LARGE SCALE GENOMIC DNA]</scope>
    <source>
        <strain evidence="1 2">ATCC 23134</strain>
    </source>
</reference>
<dbReference type="AlphaFoldDB" id="A1ZYR8"/>
<dbReference type="Proteomes" id="UP000004095">
    <property type="component" value="Unassembled WGS sequence"/>
</dbReference>
<accession>A1ZYR8</accession>
<comment type="caution">
    <text evidence="1">The sequence shown here is derived from an EMBL/GenBank/DDBJ whole genome shotgun (WGS) entry which is preliminary data.</text>
</comment>